<organism evidence="3">
    <name type="scientific">hydrothermal vent metagenome</name>
    <dbReference type="NCBI Taxonomy" id="652676"/>
    <lineage>
        <taxon>unclassified sequences</taxon>
        <taxon>metagenomes</taxon>
        <taxon>ecological metagenomes</taxon>
    </lineage>
</organism>
<feature type="domain" description="DUF2520" evidence="2">
    <location>
        <begin position="126"/>
        <end position="251"/>
    </location>
</feature>
<sequence length="257" mass="28460">MSLNCVFIGAGNLATHLAVALKEEGFGTVQVYSRTEESAKKLADKINASFTTSPEKVSGDASVYFVALKDDAFQSVLPRISFNNKLVVHCAGSLPLSALDSYSVNTGVLYPLQTFSENRAIDFKQIPVFIEANSDKNRSVLLGIAEKISDRVTPVDSARRMALHIAAVFACNFANHCYTLAGEVLKENGLQFELIRPLIQETAMKITELSPFEAQTGPAVRYDYQTIEKHLRFLSRNKELSELYKTISKSIFSLHQK</sequence>
<dbReference type="Gene3D" id="3.40.50.720">
    <property type="entry name" value="NAD(P)-binding Rossmann-like Domain"/>
    <property type="match status" value="1"/>
</dbReference>
<dbReference type="Pfam" id="PF03807">
    <property type="entry name" value="F420_oxidored"/>
    <property type="match status" value="1"/>
</dbReference>
<gene>
    <name evidence="3" type="ORF">MNBD_BACTEROID01-1666</name>
</gene>
<dbReference type="InterPro" id="IPR036291">
    <property type="entry name" value="NAD(P)-bd_dom_sf"/>
</dbReference>
<dbReference type="InterPro" id="IPR008927">
    <property type="entry name" value="6-PGluconate_DH-like_C_sf"/>
</dbReference>
<dbReference type="SUPFAM" id="SSF51735">
    <property type="entry name" value="NAD(P)-binding Rossmann-fold domains"/>
    <property type="match status" value="1"/>
</dbReference>
<evidence type="ECO:0000259" key="1">
    <source>
        <dbReference type="Pfam" id="PF03807"/>
    </source>
</evidence>
<feature type="domain" description="Pyrroline-5-carboxylate reductase catalytic N-terminal" evidence="1">
    <location>
        <begin position="6"/>
        <end position="90"/>
    </location>
</feature>
<dbReference type="EMBL" id="UOEP01000102">
    <property type="protein sequence ID" value="VAW19636.1"/>
    <property type="molecule type" value="Genomic_DNA"/>
</dbReference>
<proteinExistence type="predicted"/>
<dbReference type="Gene3D" id="1.10.1040.20">
    <property type="entry name" value="ProC-like, C-terminal domain"/>
    <property type="match status" value="1"/>
</dbReference>
<accession>A0A3B0UJ98</accession>
<dbReference type="AlphaFoldDB" id="A0A3B0UJ98"/>
<name>A0A3B0UJ98_9ZZZZ</name>
<dbReference type="PANTHER" id="PTHR40459">
    <property type="entry name" value="CONSERVED HYPOTHETICAL ALANINE AND LEUCINE RICH PROTEIN"/>
    <property type="match status" value="1"/>
</dbReference>
<dbReference type="InterPro" id="IPR018931">
    <property type="entry name" value="DUF2520"/>
</dbReference>
<reference evidence="3" key="1">
    <citation type="submission" date="2018-06" db="EMBL/GenBank/DDBJ databases">
        <authorList>
            <person name="Zhirakovskaya E."/>
        </authorList>
    </citation>
    <scope>NUCLEOTIDE SEQUENCE</scope>
</reference>
<dbReference type="SUPFAM" id="SSF48179">
    <property type="entry name" value="6-phosphogluconate dehydrogenase C-terminal domain-like"/>
    <property type="match status" value="1"/>
</dbReference>
<evidence type="ECO:0000313" key="3">
    <source>
        <dbReference type="EMBL" id="VAW19636.1"/>
    </source>
</evidence>
<protein>
    <recommendedName>
        <fullName evidence="4">DUF2520 domain-containing protein</fullName>
    </recommendedName>
</protein>
<evidence type="ECO:0008006" key="4">
    <source>
        <dbReference type="Google" id="ProtNLM"/>
    </source>
</evidence>
<dbReference type="Pfam" id="PF10728">
    <property type="entry name" value="DUF2520"/>
    <property type="match status" value="1"/>
</dbReference>
<evidence type="ECO:0000259" key="2">
    <source>
        <dbReference type="Pfam" id="PF10728"/>
    </source>
</evidence>
<dbReference type="InterPro" id="IPR028939">
    <property type="entry name" value="P5C_Rdtase_cat_N"/>
</dbReference>
<dbReference type="PANTHER" id="PTHR40459:SF1">
    <property type="entry name" value="CONSERVED HYPOTHETICAL ALANINE AND LEUCINE RICH PROTEIN"/>
    <property type="match status" value="1"/>
</dbReference>
<dbReference type="InterPro" id="IPR037108">
    <property type="entry name" value="TM1727-like_C_sf"/>
</dbReference>